<dbReference type="CDD" id="cd18891">
    <property type="entry name" value="NUDIX_UDP-X_diphosphatase"/>
    <property type="match status" value="1"/>
</dbReference>
<proteinExistence type="predicted"/>
<evidence type="ECO:0000256" key="2">
    <source>
        <dbReference type="ARBA" id="ARBA00022801"/>
    </source>
</evidence>
<evidence type="ECO:0000313" key="5">
    <source>
        <dbReference type="Proteomes" id="UP000004470"/>
    </source>
</evidence>
<sequence>MASILEELFFIRRILAISEAGLAYASDRFDIERYQDLRQLAMQRLSELGNVQVTTVAELFKDEAGYPTPKVDVRAFIRQKNQVLLVENSHGEWALPGGFAEIGWTLKENVIKEVHEETGLTVNTATLRAVYDTSLRKDVPQTFQYYKFIFACTVESGEFVKNSETVAMQWFDKDQLPPLSMKRTTPEQIAQLFDSVDLHVD</sequence>
<dbReference type="Gene3D" id="6.10.250.1120">
    <property type="match status" value="1"/>
</dbReference>
<protein>
    <submittedName>
        <fullName evidence="4">Hydrolase, NUDIX family</fullName>
    </submittedName>
</protein>
<dbReference type="Gene3D" id="3.90.79.10">
    <property type="entry name" value="Nucleoside Triphosphate Pyrophosphohydrolase"/>
    <property type="match status" value="1"/>
</dbReference>
<keyword evidence="2 4" id="KW-0378">Hydrolase</keyword>
<dbReference type="InterPro" id="IPR015797">
    <property type="entry name" value="NUDIX_hydrolase-like_dom_sf"/>
</dbReference>
<keyword evidence="5" id="KW-1185">Reference proteome</keyword>
<comment type="caution">
    <text evidence="4">The sequence shown here is derived from an EMBL/GenBank/DDBJ whole genome shotgun (WGS) entry which is preliminary data.</text>
</comment>
<dbReference type="eggNOG" id="COG1051">
    <property type="taxonomic scope" value="Bacteria"/>
</dbReference>
<evidence type="ECO:0000256" key="1">
    <source>
        <dbReference type="ARBA" id="ARBA00001946"/>
    </source>
</evidence>
<dbReference type="EMBL" id="AEEG01000009">
    <property type="protein sequence ID" value="EFL94903.1"/>
    <property type="molecule type" value="Genomic_DNA"/>
</dbReference>
<dbReference type="Proteomes" id="UP000004470">
    <property type="component" value="Unassembled WGS sequence"/>
</dbReference>
<dbReference type="GO" id="GO:0016787">
    <property type="term" value="F:hydrolase activity"/>
    <property type="evidence" value="ECO:0007669"/>
    <property type="project" value="UniProtKB-KW"/>
</dbReference>
<evidence type="ECO:0000259" key="3">
    <source>
        <dbReference type="PROSITE" id="PS51462"/>
    </source>
</evidence>
<gene>
    <name evidence="4" type="ORF">HMPREF0623_1771</name>
</gene>
<accession>E0NIE0</accession>
<dbReference type="Pfam" id="PF00293">
    <property type="entry name" value="NUDIX"/>
    <property type="match status" value="1"/>
</dbReference>
<dbReference type="PANTHER" id="PTHR43046">
    <property type="entry name" value="GDP-MANNOSE MANNOSYL HYDROLASE"/>
    <property type="match status" value="1"/>
</dbReference>
<name>E0NIE0_PEDAC</name>
<organism evidence="4 5">
    <name type="scientific">Pediococcus acidilactici DSM 20284</name>
    <dbReference type="NCBI Taxonomy" id="862514"/>
    <lineage>
        <taxon>Bacteria</taxon>
        <taxon>Bacillati</taxon>
        <taxon>Bacillota</taxon>
        <taxon>Bacilli</taxon>
        <taxon>Lactobacillales</taxon>
        <taxon>Lactobacillaceae</taxon>
        <taxon>Pediococcus</taxon>
        <taxon>Pediococcus acidilactici group</taxon>
    </lineage>
</organism>
<feature type="domain" description="Nudix hydrolase" evidence="3">
    <location>
        <begin position="66"/>
        <end position="193"/>
    </location>
</feature>
<comment type="cofactor">
    <cofactor evidence="1">
        <name>Mg(2+)</name>
        <dbReference type="ChEBI" id="CHEBI:18420"/>
    </cofactor>
</comment>
<dbReference type="InterPro" id="IPR059176">
    <property type="entry name" value="UDP-X_N"/>
</dbReference>
<dbReference type="PROSITE" id="PS51462">
    <property type="entry name" value="NUDIX"/>
    <property type="match status" value="1"/>
</dbReference>
<dbReference type="InterPro" id="IPR000086">
    <property type="entry name" value="NUDIX_hydrolase_dom"/>
</dbReference>
<dbReference type="Pfam" id="PF12535">
    <property type="entry name" value="Nudix_N"/>
    <property type="match status" value="1"/>
</dbReference>
<dbReference type="SUPFAM" id="SSF55811">
    <property type="entry name" value="Nudix"/>
    <property type="match status" value="1"/>
</dbReference>
<dbReference type="PANTHER" id="PTHR43046:SF16">
    <property type="entry name" value="ADP-RIBOSE PYROPHOSPHATASE YJHB-RELATED"/>
    <property type="match status" value="1"/>
</dbReference>
<reference evidence="4" key="1">
    <citation type="submission" date="2010-07" db="EMBL/GenBank/DDBJ databases">
        <authorList>
            <person name="Muzny D."/>
            <person name="Qin X."/>
            <person name="Deng J."/>
            <person name="Jiang H."/>
            <person name="Liu Y."/>
            <person name="Qu J."/>
            <person name="Song X.-Z."/>
            <person name="Zhang L."/>
            <person name="Thornton R."/>
            <person name="Coyle M."/>
            <person name="Francisco L."/>
            <person name="Jackson L."/>
            <person name="Javaid M."/>
            <person name="Korchina V."/>
            <person name="Kovar C."/>
            <person name="Mata R."/>
            <person name="Mathew T."/>
            <person name="Ngo R."/>
            <person name="Nguyen L."/>
            <person name="Nguyen N."/>
            <person name="Okwuonu G."/>
            <person name="Ongeri F."/>
            <person name="Pham C."/>
            <person name="Simmons D."/>
            <person name="Wilczek-Boney K."/>
            <person name="Hale W."/>
            <person name="Jakkamsetti A."/>
            <person name="Pham P."/>
            <person name="Ruth R."/>
            <person name="San Lucas F."/>
            <person name="Warren J."/>
            <person name="Zhang J."/>
            <person name="Zhao Z."/>
            <person name="Zhou C."/>
            <person name="Zhu D."/>
            <person name="Lee S."/>
            <person name="Bess C."/>
            <person name="Blankenburg K."/>
            <person name="Forbes L."/>
            <person name="Fu Q."/>
            <person name="Gubbala S."/>
            <person name="Hirani K."/>
            <person name="Jayaseelan J.C."/>
            <person name="Lara F."/>
            <person name="Munidasa M."/>
            <person name="Palculict T."/>
            <person name="Patil S."/>
            <person name="Pu L.-L."/>
            <person name="Saada N."/>
            <person name="Tang L."/>
            <person name="Weissenberger G."/>
            <person name="Zhu Y."/>
            <person name="Hemphill L."/>
            <person name="Shang Y."/>
            <person name="Youmans B."/>
            <person name="Ayvaz T."/>
            <person name="Ross M."/>
            <person name="Santibanez J."/>
            <person name="Aqrawi P."/>
            <person name="Gross S."/>
            <person name="Joshi V."/>
            <person name="Fowler G."/>
            <person name="Nazareth L."/>
            <person name="Reid J."/>
            <person name="Worley K."/>
            <person name="Petrosino J."/>
            <person name="Highlander S."/>
            <person name="Gibbs R."/>
        </authorList>
    </citation>
    <scope>NUCLEOTIDE SEQUENCE [LARGE SCALE GENOMIC DNA]</scope>
    <source>
        <strain evidence="4">DSM 20284</strain>
    </source>
</reference>
<evidence type="ECO:0000313" key="4">
    <source>
        <dbReference type="EMBL" id="EFL94903.1"/>
    </source>
</evidence>
<dbReference type="AlphaFoldDB" id="E0NIE0"/>
<dbReference type="HOGENOM" id="CLU_082381_1_0_9"/>